<dbReference type="PANTHER" id="PTHR31218">
    <property type="entry name" value="WAT1-RELATED PROTEIN"/>
    <property type="match status" value="1"/>
</dbReference>
<evidence type="ECO:0000256" key="1">
    <source>
        <dbReference type="ARBA" id="ARBA00004141"/>
    </source>
</evidence>
<comment type="similarity">
    <text evidence="2 6">Belongs to the drug/metabolite transporter (DMT) superfamily. Plant drug/metabolite exporter (P-DME) (TC 2.A.7.4) family.</text>
</comment>
<dbReference type="Proteomes" id="UP001497444">
    <property type="component" value="Chromosome 5"/>
</dbReference>
<dbReference type="InterPro" id="IPR030184">
    <property type="entry name" value="WAT1-related"/>
</dbReference>
<evidence type="ECO:0000256" key="2">
    <source>
        <dbReference type="ARBA" id="ARBA00007635"/>
    </source>
</evidence>
<sequence length="359" mass="39338">MRRVGSNGECFENSESQWPVHAALLVAQLLSGGYYVIIKMALVNEMNLIVLSVYRDLLALVFLIPAAWLIERQNFFRLSRDVVLWLLVLGLIGVVTLGGGFVLYLQHIWKSIPVVQGHQFDFYRGIVICCAGAILMTFYKGPVVLGAKPTSTLEAASTSMIKEPVHLPHTTIDGWQIGVLCLIGSCLCMGTNINLQVPVLRRFPAPVSLIAYSYAFGTVFMGIAAIFLVNDTSAWALSWDMDLVAILYNGIISSALNLAIMTWALSKVGPLFVASYIPLQTVSATVLALIFLKSSVYLGSILGTLMIILGLLSVSWAHQESARYRSLSEVIGRSVYSHDHQLAGTHGLDYRTPLLQGYP</sequence>
<feature type="transmembrane region" description="Helical" evidence="6">
    <location>
        <begin position="271"/>
        <end position="291"/>
    </location>
</feature>
<gene>
    <name evidence="8" type="ORF">CSSPJE1EN1_LOCUS18538</name>
</gene>
<evidence type="ECO:0000313" key="9">
    <source>
        <dbReference type="Proteomes" id="UP001497444"/>
    </source>
</evidence>
<feature type="transmembrane region" description="Helical" evidence="6">
    <location>
        <begin position="175"/>
        <end position="195"/>
    </location>
</feature>
<dbReference type="InterPro" id="IPR000620">
    <property type="entry name" value="EamA_dom"/>
</dbReference>
<keyword evidence="5 6" id="KW-0472">Membrane</keyword>
<keyword evidence="3 6" id="KW-0812">Transmembrane</keyword>
<evidence type="ECO:0000259" key="7">
    <source>
        <dbReference type="Pfam" id="PF00892"/>
    </source>
</evidence>
<proteinExistence type="inferred from homology"/>
<dbReference type="InterPro" id="IPR037185">
    <property type="entry name" value="EmrE-like"/>
</dbReference>
<dbReference type="EMBL" id="OZ020100">
    <property type="protein sequence ID" value="CAK9273060.1"/>
    <property type="molecule type" value="Genomic_DNA"/>
</dbReference>
<evidence type="ECO:0000256" key="5">
    <source>
        <dbReference type="ARBA" id="ARBA00023136"/>
    </source>
</evidence>
<dbReference type="Pfam" id="PF00892">
    <property type="entry name" value="EamA"/>
    <property type="match status" value="1"/>
</dbReference>
<accession>A0ABP0X410</accession>
<keyword evidence="9" id="KW-1185">Reference proteome</keyword>
<feature type="transmembrane region" description="Helical" evidence="6">
    <location>
        <begin position="121"/>
        <end position="139"/>
    </location>
</feature>
<evidence type="ECO:0000256" key="3">
    <source>
        <dbReference type="ARBA" id="ARBA00022692"/>
    </source>
</evidence>
<feature type="domain" description="EamA" evidence="7">
    <location>
        <begin position="177"/>
        <end position="315"/>
    </location>
</feature>
<dbReference type="SUPFAM" id="SSF103481">
    <property type="entry name" value="Multidrug resistance efflux transporter EmrE"/>
    <property type="match status" value="1"/>
</dbReference>
<feature type="transmembrane region" description="Helical" evidence="6">
    <location>
        <begin position="82"/>
        <end position="109"/>
    </location>
</feature>
<feature type="transmembrane region" description="Helical" evidence="6">
    <location>
        <begin position="241"/>
        <end position="264"/>
    </location>
</feature>
<evidence type="ECO:0000256" key="6">
    <source>
        <dbReference type="RuleBase" id="RU363077"/>
    </source>
</evidence>
<evidence type="ECO:0000313" key="8">
    <source>
        <dbReference type="EMBL" id="CAK9273060.1"/>
    </source>
</evidence>
<protein>
    <recommendedName>
        <fullName evidence="6">WAT1-related protein</fullName>
    </recommendedName>
</protein>
<organism evidence="8 9">
    <name type="scientific">Sphagnum jensenii</name>
    <dbReference type="NCBI Taxonomy" id="128206"/>
    <lineage>
        <taxon>Eukaryota</taxon>
        <taxon>Viridiplantae</taxon>
        <taxon>Streptophyta</taxon>
        <taxon>Embryophyta</taxon>
        <taxon>Bryophyta</taxon>
        <taxon>Sphagnophytina</taxon>
        <taxon>Sphagnopsida</taxon>
        <taxon>Sphagnales</taxon>
        <taxon>Sphagnaceae</taxon>
        <taxon>Sphagnum</taxon>
    </lineage>
</organism>
<name>A0ABP0X410_9BRYO</name>
<feature type="transmembrane region" description="Helical" evidence="6">
    <location>
        <begin position="207"/>
        <end position="229"/>
    </location>
</feature>
<comment type="subcellular location">
    <subcellularLocation>
        <location evidence="1 6">Membrane</location>
        <topology evidence="1 6">Multi-pass membrane protein</topology>
    </subcellularLocation>
</comment>
<keyword evidence="4 6" id="KW-1133">Transmembrane helix</keyword>
<reference evidence="8" key="1">
    <citation type="submission" date="2024-02" db="EMBL/GenBank/DDBJ databases">
        <authorList>
            <consortium name="ELIXIR-Norway"/>
            <consortium name="Elixir Norway"/>
        </authorList>
    </citation>
    <scope>NUCLEOTIDE SEQUENCE</scope>
</reference>
<feature type="transmembrane region" description="Helical" evidence="6">
    <location>
        <begin position="297"/>
        <end position="317"/>
    </location>
</feature>
<feature type="transmembrane region" description="Helical" evidence="6">
    <location>
        <begin position="49"/>
        <end position="70"/>
    </location>
</feature>
<feature type="transmembrane region" description="Helical" evidence="6">
    <location>
        <begin position="20"/>
        <end position="37"/>
    </location>
</feature>
<evidence type="ECO:0000256" key="4">
    <source>
        <dbReference type="ARBA" id="ARBA00022989"/>
    </source>
</evidence>